<reference evidence="7" key="1">
    <citation type="journal article" date="2011" name="Science">
        <title>The plant cell wall-decomposing machinery underlies the functional diversity of forest fungi.</title>
        <authorList>
            <person name="Eastwood D.C."/>
            <person name="Floudas D."/>
            <person name="Binder M."/>
            <person name="Majcherczyk A."/>
            <person name="Schneider P."/>
            <person name="Aerts A."/>
            <person name="Asiegbu F.O."/>
            <person name="Baker S.E."/>
            <person name="Barry K."/>
            <person name="Bendiksby M."/>
            <person name="Blumentritt M."/>
            <person name="Coutinho P.M."/>
            <person name="Cullen D."/>
            <person name="de Vries R.P."/>
            <person name="Gathman A."/>
            <person name="Goodell B."/>
            <person name="Henrissat B."/>
            <person name="Ihrmark K."/>
            <person name="Kauserud H."/>
            <person name="Kohler A."/>
            <person name="LaButti K."/>
            <person name="Lapidus A."/>
            <person name="Lavin J.L."/>
            <person name="Lee Y.-H."/>
            <person name="Lindquist E."/>
            <person name="Lilly W."/>
            <person name="Lucas S."/>
            <person name="Morin E."/>
            <person name="Murat C."/>
            <person name="Oguiza J.A."/>
            <person name="Park J."/>
            <person name="Pisabarro A.G."/>
            <person name="Riley R."/>
            <person name="Rosling A."/>
            <person name="Salamov A."/>
            <person name="Schmidt O."/>
            <person name="Schmutz J."/>
            <person name="Skrede I."/>
            <person name="Stenlid J."/>
            <person name="Wiebenga A."/>
            <person name="Xie X."/>
            <person name="Kuees U."/>
            <person name="Hibbett D.S."/>
            <person name="Hoffmeister D."/>
            <person name="Hoegberg N."/>
            <person name="Martin F."/>
            <person name="Grigoriev I.V."/>
            <person name="Watkinson S.C."/>
        </authorList>
    </citation>
    <scope>NUCLEOTIDE SEQUENCE [LARGE SCALE GENOMIC DNA]</scope>
    <source>
        <strain evidence="7">S7.9</strain>
    </source>
</reference>
<accession>F8P6J1</accession>
<dbReference type="Gene3D" id="2.60.120.260">
    <property type="entry name" value="Galactose-binding domain-like"/>
    <property type="match status" value="1"/>
</dbReference>
<dbReference type="InterPro" id="IPR011043">
    <property type="entry name" value="Gal_Oxase/kelch_b-propeller"/>
</dbReference>
<dbReference type="CDD" id="cd02851">
    <property type="entry name" value="E_set_GO_C"/>
    <property type="match status" value="1"/>
</dbReference>
<dbReference type="HOGENOM" id="CLU_009630_2_0_1"/>
<dbReference type="Proteomes" id="UP000008064">
    <property type="component" value="Unassembled WGS sequence"/>
</dbReference>
<proteinExistence type="predicted"/>
<evidence type="ECO:0000259" key="4">
    <source>
        <dbReference type="Pfam" id="PF07250"/>
    </source>
</evidence>
<sequence>MILYSLILVQALLVLASGNATSTRESAWNGHIAPGSDKPSRFLPYYVPPGTKSYDSSSPFVHYTGTWIDSFSPAYVHNTLRWTESIGSSVSFTFHGTGIEMFGNVDRSHGSSDVFMDGRKVKTVDSWSDYARQQQRIFWDYNLPYGKHTIKVINIGKGHGMMGNSVLDVDAFVVTKGTADEGQTPVNASLALETPSRRTLISPEWTLQQKGVTGVAAMQLAIISPSHAIIFDKVEHNPLTLDGHPAWAALYNLKTHAVKPLTMQSNSFCAGGTFLSNGTFINVGGNPVVSHKTSAADFGDLDGLQAIRIFEPCNSENVDKCDIYENHSRVRMATPRWYPTVVRISDGSAMIIGGSKKGGWNNNATVNNPTIEYWPPKSINGSNGMPIHLPFLVDTLNSNLFPIAFALPDGRMFMAANRDAMIYDWQRNQEQRLPRIPNGVRVTYPMAGTGLLLPLSPQNDYAPEVLLCGGSTIDDQKPGYEISSQDPASSQCSRIALTPKGIAEGWQVEQMPQARMMPDAVLLPTGDIIIINGARTGISGYGNVKDQVGMSNADNPVLTPVLYKPSAPEGQRFSSQGMQSSSIPRLYHSVATLTPNGDIMVAGSNPNLDRSEIKYGTEYRVEWFGPPYMKMKRPVIVGAPGKILFGQTLKFIVNLPASPKGAPDIKVVLMDLGFVTHTVHANSRSVYLVASLLDDGETIEVTGPPSGNIYPPGPGWIFIVVDGVPSTGSEIMVGDGKGPKVDRAALNNMLKKTKVDQYEASKKSKKSKKGKKLHSGSK</sequence>
<evidence type="ECO:0000256" key="2">
    <source>
        <dbReference type="SAM" id="MobiDB-lite"/>
    </source>
</evidence>
<evidence type="ECO:0000313" key="6">
    <source>
        <dbReference type="EMBL" id="EGO21430.1"/>
    </source>
</evidence>
<protein>
    <submittedName>
        <fullName evidence="6">Putative copper radical oxidase</fullName>
    </submittedName>
</protein>
<dbReference type="OrthoDB" id="2019572at2759"/>
<keyword evidence="1 3" id="KW-0732">Signal</keyword>
<dbReference type="InterPro" id="IPR009880">
    <property type="entry name" value="Glyoxal_oxidase_N"/>
</dbReference>
<evidence type="ECO:0000256" key="1">
    <source>
        <dbReference type="ARBA" id="ARBA00022729"/>
    </source>
</evidence>
<evidence type="ECO:0000256" key="3">
    <source>
        <dbReference type="SAM" id="SignalP"/>
    </source>
</evidence>
<dbReference type="Pfam" id="PF09118">
    <property type="entry name" value="GO-like_E_set"/>
    <property type="match status" value="1"/>
</dbReference>
<dbReference type="KEGG" id="sla:SERLADRAFT_351422"/>
<dbReference type="PANTHER" id="PTHR32208">
    <property type="entry name" value="SECRETED PROTEIN-RELATED"/>
    <property type="match status" value="1"/>
</dbReference>
<dbReference type="Gene3D" id="2.60.40.10">
    <property type="entry name" value="Immunoglobulins"/>
    <property type="match status" value="1"/>
</dbReference>
<dbReference type="InterPro" id="IPR015202">
    <property type="entry name" value="GO-like_E_set"/>
</dbReference>
<evidence type="ECO:0000313" key="7">
    <source>
        <dbReference type="Proteomes" id="UP000008064"/>
    </source>
</evidence>
<dbReference type="PANTHER" id="PTHR32208:SF96">
    <property type="entry name" value="GLYOXAL OXIDASE"/>
    <property type="match status" value="1"/>
</dbReference>
<dbReference type="InterPro" id="IPR013783">
    <property type="entry name" value="Ig-like_fold"/>
</dbReference>
<feature type="signal peptide" evidence="3">
    <location>
        <begin position="1"/>
        <end position="16"/>
    </location>
</feature>
<dbReference type="AlphaFoldDB" id="F8P6J1"/>
<dbReference type="GeneID" id="18809296"/>
<feature type="domain" description="Galactose oxidase-like Early set" evidence="5">
    <location>
        <begin position="633"/>
        <end position="733"/>
    </location>
</feature>
<dbReference type="SUPFAM" id="SSF50965">
    <property type="entry name" value="Galactose oxidase, central domain"/>
    <property type="match status" value="1"/>
</dbReference>
<name>F8P6J1_SERL9</name>
<evidence type="ECO:0000259" key="5">
    <source>
        <dbReference type="Pfam" id="PF09118"/>
    </source>
</evidence>
<feature type="domain" description="Glyoxal oxidase N-terminal" evidence="4">
    <location>
        <begin position="246"/>
        <end position="628"/>
    </location>
</feature>
<dbReference type="Pfam" id="PF07250">
    <property type="entry name" value="Glyoxal_oxid_N"/>
    <property type="match status" value="1"/>
</dbReference>
<dbReference type="RefSeq" id="XP_007322387.1">
    <property type="nucleotide sequence ID" value="XM_007322325.1"/>
</dbReference>
<dbReference type="EMBL" id="GL945439">
    <property type="protein sequence ID" value="EGO21430.1"/>
    <property type="molecule type" value="Genomic_DNA"/>
</dbReference>
<dbReference type="Gene3D" id="2.130.10.80">
    <property type="entry name" value="Galactose oxidase/kelch, beta-propeller"/>
    <property type="match status" value="1"/>
</dbReference>
<dbReference type="InterPro" id="IPR014756">
    <property type="entry name" value="Ig_E-set"/>
</dbReference>
<dbReference type="SUPFAM" id="SSF81296">
    <property type="entry name" value="E set domains"/>
    <property type="match status" value="1"/>
</dbReference>
<organism evidence="7">
    <name type="scientific">Serpula lacrymans var. lacrymans (strain S7.9)</name>
    <name type="common">Dry rot fungus</name>
    <dbReference type="NCBI Taxonomy" id="578457"/>
    <lineage>
        <taxon>Eukaryota</taxon>
        <taxon>Fungi</taxon>
        <taxon>Dikarya</taxon>
        <taxon>Basidiomycota</taxon>
        <taxon>Agaricomycotina</taxon>
        <taxon>Agaricomycetes</taxon>
        <taxon>Agaricomycetidae</taxon>
        <taxon>Boletales</taxon>
        <taxon>Coniophorineae</taxon>
        <taxon>Serpulaceae</taxon>
        <taxon>Serpula</taxon>
    </lineage>
</organism>
<feature type="compositionally biased region" description="Basic residues" evidence="2">
    <location>
        <begin position="763"/>
        <end position="778"/>
    </location>
</feature>
<feature type="chain" id="PRO_5003382022" evidence="3">
    <location>
        <begin position="17"/>
        <end position="778"/>
    </location>
</feature>
<dbReference type="InterPro" id="IPR037293">
    <property type="entry name" value="Gal_Oxidase_central_sf"/>
</dbReference>
<gene>
    <name evidence="6" type="ORF">SERLADRAFT_351422</name>
</gene>
<feature type="region of interest" description="Disordered" evidence="2">
    <location>
        <begin position="756"/>
        <end position="778"/>
    </location>
</feature>